<evidence type="ECO:0000313" key="8">
    <source>
        <dbReference type="EMBL" id="GEQ36253.1"/>
    </source>
</evidence>
<feature type="transmembrane region" description="Helical" evidence="6">
    <location>
        <begin position="103"/>
        <end position="127"/>
    </location>
</feature>
<feature type="transmembrane region" description="Helical" evidence="6">
    <location>
        <begin position="54"/>
        <end position="73"/>
    </location>
</feature>
<protein>
    <submittedName>
        <fullName evidence="8">Major facilitator superfamily transporter</fullName>
    </submittedName>
</protein>
<feature type="domain" description="Major facilitator superfamily (MFS) profile" evidence="7">
    <location>
        <begin position="14"/>
        <end position="417"/>
    </location>
</feature>
<feature type="transmembrane region" description="Helical" evidence="6">
    <location>
        <begin position="362"/>
        <end position="388"/>
    </location>
</feature>
<dbReference type="RefSeq" id="WP_091762195.1">
    <property type="nucleotide sequence ID" value="NZ_BJVX01000011.1"/>
</dbReference>
<dbReference type="PROSITE" id="PS50850">
    <property type="entry name" value="MFS"/>
    <property type="match status" value="1"/>
</dbReference>
<evidence type="ECO:0000256" key="2">
    <source>
        <dbReference type="ARBA" id="ARBA00022448"/>
    </source>
</evidence>
<feature type="transmembrane region" description="Helical" evidence="6">
    <location>
        <begin position="394"/>
        <end position="416"/>
    </location>
</feature>
<organism evidence="8 9">
    <name type="scientific">Marinilactibacillus psychrotolerans</name>
    <dbReference type="NCBI Taxonomy" id="191770"/>
    <lineage>
        <taxon>Bacteria</taxon>
        <taxon>Bacillati</taxon>
        <taxon>Bacillota</taxon>
        <taxon>Bacilli</taxon>
        <taxon>Lactobacillales</taxon>
        <taxon>Carnobacteriaceae</taxon>
        <taxon>Marinilactibacillus</taxon>
    </lineage>
</organism>
<dbReference type="AlphaFoldDB" id="A0AAV3WVN4"/>
<dbReference type="SUPFAM" id="SSF103473">
    <property type="entry name" value="MFS general substrate transporter"/>
    <property type="match status" value="1"/>
</dbReference>
<evidence type="ECO:0000256" key="4">
    <source>
        <dbReference type="ARBA" id="ARBA00022989"/>
    </source>
</evidence>
<keyword evidence="5 6" id="KW-0472">Membrane</keyword>
<dbReference type="InterPro" id="IPR020846">
    <property type="entry name" value="MFS_dom"/>
</dbReference>
<name>A0AAV3WVN4_9LACT</name>
<evidence type="ECO:0000256" key="3">
    <source>
        <dbReference type="ARBA" id="ARBA00022692"/>
    </source>
</evidence>
<feature type="transmembrane region" description="Helical" evidence="6">
    <location>
        <begin position="303"/>
        <end position="321"/>
    </location>
</feature>
<feature type="transmembrane region" description="Helical" evidence="6">
    <location>
        <begin position="139"/>
        <end position="157"/>
    </location>
</feature>
<keyword evidence="3 6" id="KW-0812">Transmembrane</keyword>
<feature type="transmembrane region" description="Helical" evidence="6">
    <location>
        <begin position="327"/>
        <end position="350"/>
    </location>
</feature>
<feature type="transmembrane region" description="Helical" evidence="6">
    <location>
        <begin position="239"/>
        <end position="261"/>
    </location>
</feature>
<feature type="transmembrane region" description="Helical" evidence="6">
    <location>
        <begin position="80"/>
        <end position="97"/>
    </location>
</feature>
<dbReference type="GeneID" id="96911628"/>
<evidence type="ECO:0000259" key="7">
    <source>
        <dbReference type="PROSITE" id="PS50850"/>
    </source>
</evidence>
<comment type="subcellular location">
    <subcellularLocation>
        <location evidence="1">Cell membrane</location>
        <topology evidence="1">Multi-pass membrane protein</topology>
    </subcellularLocation>
</comment>
<dbReference type="EMBL" id="BKBI01000012">
    <property type="protein sequence ID" value="GEQ36253.1"/>
    <property type="molecule type" value="Genomic_DNA"/>
</dbReference>
<gene>
    <name evidence="8" type="ORF">M132T_17610</name>
</gene>
<evidence type="ECO:0000256" key="1">
    <source>
        <dbReference type="ARBA" id="ARBA00004651"/>
    </source>
</evidence>
<feature type="transmembrane region" description="Helical" evidence="6">
    <location>
        <begin position="169"/>
        <end position="190"/>
    </location>
</feature>
<dbReference type="GO" id="GO:0022857">
    <property type="term" value="F:transmembrane transporter activity"/>
    <property type="evidence" value="ECO:0007669"/>
    <property type="project" value="InterPro"/>
</dbReference>
<dbReference type="InterPro" id="IPR011701">
    <property type="entry name" value="MFS"/>
</dbReference>
<dbReference type="PANTHER" id="PTHR11360:SF308">
    <property type="entry name" value="BLL3089 PROTEIN"/>
    <property type="match status" value="1"/>
</dbReference>
<dbReference type="Gene3D" id="1.20.1250.20">
    <property type="entry name" value="MFS general substrate transporter like domains"/>
    <property type="match status" value="2"/>
</dbReference>
<feature type="transmembrane region" description="Helical" evidence="6">
    <location>
        <begin position="7"/>
        <end position="24"/>
    </location>
</feature>
<proteinExistence type="predicted"/>
<comment type="caution">
    <text evidence="8">The sequence shown here is derived from an EMBL/GenBank/DDBJ whole genome shotgun (WGS) entry which is preliminary data.</text>
</comment>
<dbReference type="GO" id="GO:0005886">
    <property type="term" value="C:plasma membrane"/>
    <property type="evidence" value="ECO:0007669"/>
    <property type="project" value="UniProtKB-SubCell"/>
</dbReference>
<dbReference type="Pfam" id="PF07690">
    <property type="entry name" value="MFS_1"/>
    <property type="match status" value="1"/>
</dbReference>
<dbReference type="InterPro" id="IPR050327">
    <property type="entry name" value="Proton-linked_MCT"/>
</dbReference>
<keyword evidence="2" id="KW-0813">Transport</keyword>
<keyword evidence="4 6" id="KW-1133">Transmembrane helix</keyword>
<evidence type="ECO:0000256" key="5">
    <source>
        <dbReference type="ARBA" id="ARBA00023136"/>
    </source>
</evidence>
<accession>A0AAV3WVN4</accession>
<dbReference type="Proteomes" id="UP000887127">
    <property type="component" value="Unassembled WGS sequence"/>
</dbReference>
<evidence type="ECO:0000256" key="6">
    <source>
        <dbReference type="SAM" id="Phobius"/>
    </source>
</evidence>
<feature type="transmembrane region" description="Helical" evidence="6">
    <location>
        <begin position="273"/>
        <end position="296"/>
    </location>
</feature>
<dbReference type="InterPro" id="IPR036259">
    <property type="entry name" value="MFS_trans_sf"/>
</dbReference>
<sequence>MSKKRKPIFYGWIIVFIGAMTLFFNSPGQTFSVSIFIDYYIEEFGWSRSQISSFYSIATLVSGLSMPFVGNLIDKKGHRTSIGVVTFLFGIALIWMSQVNAPWMILIGFLFIRMFGQGAMSLIPSVLIPQWFNKKRGRAFSFVTVGAVLGSATIPPLNNFLIQSSGLTFAWLFWAAAILFVMMPIGVIFVRNRPEDIGQLTDGIPNKQTKTSDNKSDIDLKNEYDESWTLQEAKKTRSFWLMLFSSIVPAMINTAFTFHMVSIITEKGYDAAFAAYLLSAIAITQMAMTFAAGYVLEKVRVNIVKATNFILYFIILLLLNFSEQQFILIIFAILQGSFAAFDSVSTNVLWPDYFGRAHLGKIRGLAMSAMVIGSALGPLPFGIAFDVFGGYNEILLISLILPTLAAIACFFSPAPIKNNLKT</sequence>
<reference evidence="8" key="1">
    <citation type="submission" date="2019-08" db="EMBL/GenBank/DDBJ databases">
        <title>Marinilactibacillus psychrotolerans M13-2T whole genome sequencing project.</title>
        <authorList>
            <person name="Ishikawa M."/>
            <person name="Suzuki T."/>
            <person name="Matsutani M."/>
        </authorList>
    </citation>
    <scope>NUCLEOTIDE SEQUENCE</scope>
    <source>
        <strain evidence="8">M13-2T</strain>
    </source>
</reference>
<evidence type="ECO:0000313" key="9">
    <source>
        <dbReference type="Proteomes" id="UP000887127"/>
    </source>
</evidence>
<dbReference type="PANTHER" id="PTHR11360">
    <property type="entry name" value="MONOCARBOXYLATE TRANSPORTER"/>
    <property type="match status" value="1"/>
</dbReference>